<organism evidence="4 5">
    <name type="scientific">Potamilus streckersoni</name>
    <dbReference type="NCBI Taxonomy" id="2493646"/>
    <lineage>
        <taxon>Eukaryota</taxon>
        <taxon>Metazoa</taxon>
        <taxon>Spiralia</taxon>
        <taxon>Lophotrochozoa</taxon>
        <taxon>Mollusca</taxon>
        <taxon>Bivalvia</taxon>
        <taxon>Autobranchia</taxon>
        <taxon>Heteroconchia</taxon>
        <taxon>Palaeoheterodonta</taxon>
        <taxon>Unionida</taxon>
        <taxon>Unionoidea</taxon>
        <taxon>Unionidae</taxon>
        <taxon>Ambleminae</taxon>
        <taxon>Lampsilini</taxon>
        <taxon>Potamilus</taxon>
    </lineage>
</organism>
<dbReference type="PANTHER" id="PTHR14187:SF5">
    <property type="entry name" value="HEAT SHOCK 70 KDA PROTEIN 12A"/>
    <property type="match status" value="1"/>
</dbReference>
<dbReference type="Gene3D" id="3.30.420.40">
    <property type="match status" value="2"/>
</dbReference>
<evidence type="ECO:0000313" key="4">
    <source>
        <dbReference type="EMBL" id="KAK3600051.1"/>
    </source>
</evidence>
<dbReference type="InterPro" id="IPR043129">
    <property type="entry name" value="ATPase_NBD"/>
</dbReference>
<dbReference type="PANTHER" id="PTHR14187">
    <property type="entry name" value="ALPHA KINASE/ELONGATION FACTOR 2 KINASE"/>
    <property type="match status" value="1"/>
</dbReference>
<sequence>MASKNTKLLVAAIDFGTTYSGWAFSFKHEYESEPTKVSGKNYYGGSHASMKAPTTILINPDGKTFDSFGYEAEDKYLELTGTGENTKWYYFSRFKMLLHRKIGLPLGIKLKDETHKKLSAMTVFSLAIRYLKDDLLKTSQERLTTQELRENEIWWVVTVPSIWTDAAKQFMREAAVEAGIKSENLKIALEPETASMFCCLLPVEQMVEESKIVRFQVGSKHMVIDAGGGTVDITVHEVLSGGKLKELQKSTGGAWGGTQVDEAYKKFINIIVGDLVYQRFSKEMKEVQLEMFRDFEIKKRSIAPNKDSDIKLRIPHELQKIFKDETREDLCAAIKKTKYAAEVNLVGDKLIVKASIMQSLFSNTIDCIISHVKRLFEDTTMREISSILMVGGFSESEMLKHAIKSNFPKLSVVVPRDAGLVVLKGAVIFGHSPSSIIQRVCKYTYGIEICVPFNNQIHDIMRRKEFHDGPYCTEVFNKHVTMGQIVAIDQCTEPQCYTPVTEDATSIRINIYASLKNSPLYVTDDGCVKLGCVKVSILDMSVPLEERSVLVTMTFGGTEIEVIAIEKRTGKATTATVHFLG</sequence>
<keyword evidence="3" id="KW-0067">ATP-binding</keyword>
<comment type="caution">
    <text evidence="4">The sequence shown here is derived from an EMBL/GenBank/DDBJ whole genome shotgun (WGS) entry which is preliminary data.</text>
</comment>
<dbReference type="SUPFAM" id="SSF53067">
    <property type="entry name" value="Actin-like ATPase domain"/>
    <property type="match status" value="2"/>
</dbReference>
<gene>
    <name evidence="4" type="ORF">CHS0354_012742</name>
</gene>
<dbReference type="Proteomes" id="UP001195483">
    <property type="component" value="Unassembled WGS sequence"/>
</dbReference>
<dbReference type="AlphaFoldDB" id="A0AAE0SXS6"/>
<protein>
    <submittedName>
        <fullName evidence="4">Uncharacterized protein</fullName>
    </submittedName>
</protein>
<dbReference type="EMBL" id="JAEAOA010000768">
    <property type="protein sequence ID" value="KAK3600051.1"/>
    <property type="molecule type" value="Genomic_DNA"/>
</dbReference>
<evidence type="ECO:0000256" key="3">
    <source>
        <dbReference type="ARBA" id="ARBA00022840"/>
    </source>
</evidence>
<keyword evidence="5" id="KW-1185">Reference proteome</keyword>
<reference evidence="4" key="3">
    <citation type="submission" date="2023-05" db="EMBL/GenBank/DDBJ databases">
        <authorList>
            <person name="Smith C.H."/>
        </authorList>
    </citation>
    <scope>NUCLEOTIDE SEQUENCE</scope>
    <source>
        <strain evidence="4">CHS0354</strain>
        <tissue evidence="4">Mantle</tissue>
    </source>
</reference>
<comment type="similarity">
    <text evidence="1">Belongs to the heat shock protein 70 family.</text>
</comment>
<dbReference type="Pfam" id="PF00012">
    <property type="entry name" value="HSP70"/>
    <property type="match status" value="1"/>
</dbReference>
<evidence type="ECO:0000313" key="5">
    <source>
        <dbReference type="Proteomes" id="UP001195483"/>
    </source>
</evidence>
<dbReference type="GO" id="GO:0140662">
    <property type="term" value="F:ATP-dependent protein folding chaperone"/>
    <property type="evidence" value="ECO:0007669"/>
    <property type="project" value="InterPro"/>
</dbReference>
<dbReference type="GO" id="GO:0005524">
    <property type="term" value="F:ATP binding"/>
    <property type="evidence" value="ECO:0007669"/>
    <property type="project" value="UniProtKB-KW"/>
</dbReference>
<proteinExistence type="inferred from homology"/>
<dbReference type="InterPro" id="IPR013126">
    <property type="entry name" value="Hsp_70_fam"/>
</dbReference>
<evidence type="ECO:0000256" key="1">
    <source>
        <dbReference type="ARBA" id="ARBA00007381"/>
    </source>
</evidence>
<evidence type="ECO:0000256" key="2">
    <source>
        <dbReference type="ARBA" id="ARBA00022741"/>
    </source>
</evidence>
<keyword evidence="2" id="KW-0547">Nucleotide-binding</keyword>
<name>A0AAE0SXS6_9BIVA</name>
<reference evidence="4" key="1">
    <citation type="journal article" date="2021" name="Genome Biol. Evol.">
        <title>A High-Quality Reference Genome for a Parasitic Bivalve with Doubly Uniparental Inheritance (Bivalvia: Unionida).</title>
        <authorList>
            <person name="Smith C.H."/>
        </authorList>
    </citation>
    <scope>NUCLEOTIDE SEQUENCE</scope>
    <source>
        <strain evidence="4">CHS0354</strain>
    </source>
</reference>
<accession>A0AAE0SXS6</accession>
<reference evidence="4" key="2">
    <citation type="journal article" date="2021" name="Genome Biol. Evol.">
        <title>Developing a high-quality reference genome for a parasitic bivalve with doubly uniparental inheritance (Bivalvia: Unionida).</title>
        <authorList>
            <person name="Smith C.H."/>
        </authorList>
    </citation>
    <scope>NUCLEOTIDE SEQUENCE</scope>
    <source>
        <strain evidence="4">CHS0354</strain>
        <tissue evidence="4">Mantle</tissue>
    </source>
</reference>
<dbReference type="CDD" id="cd10229">
    <property type="entry name" value="ASKHA_NBD_HSP70_HSPA12"/>
    <property type="match status" value="1"/>
</dbReference>